<dbReference type="SMART" id="SM00647">
    <property type="entry name" value="IBR"/>
    <property type="match status" value="2"/>
</dbReference>
<keyword evidence="3 8" id="KW-0479">Metal-binding</keyword>
<dbReference type="GO" id="GO:0061630">
    <property type="term" value="F:ubiquitin protein ligase activity"/>
    <property type="evidence" value="ECO:0007669"/>
    <property type="project" value="UniProtKB-EC"/>
</dbReference>
<dbReference type="Gene3D" id="1.20.120.1750">
    <property type="match status" value="1"/>
</dbReference>
<keyword evidence="4" id="KW-0677">Repeat</keyword>
<dbReference type="InterPro" id="IPR051628">
    <property type="entry name" value="LUBAC_E3_Ligases"/>
</dbReference>
<evidence type="ECO:0008006" key="14">
    <source>
        <dbReference type="Google" id="ProtNLM"/>
    </source>
</evidence>
<keyword evidence="5 8" id="KW-0863">Zinc-finger</keyword>
<feature type="domain" description="RING-type" evidence="11">
    <location>
        <begin position="596"/>
        <end position="807"/>
    </location>
</feature>
<dbReference type="PROSITE" id="PS00028">
    <property type="entry name" value="ZINC_FINGER_C2H2_1"/>
    <property type="match status" value="1"/>
</dbReference>
<evidence type="ECO:0000256" key="5">
    <source>
        <dbReference type="ARBA" id="ARBA00022771"/>
    </source>
</evidence>
<feature type="domain" description="RING-type" evidence="9">
    <location>
        <begin position="600"/>
        <end position="642"/>
    </location>
</feature>
<dbReference type="Gene3D" id="4.10.1000.10">
    <property type="entry name" value="Zinc finger, CCCH-type"/>
    <property type="match status" value="1"/>
</dbReference>
<evidence type="ECO:0000256" key="8">
    <source>
        <dbReference type="PROSITE-ProRule" id="PRU00723"/>
    </source>
</evidence>
<name>A0AAX6MV74_9PEZI</name>
<evidence type="ECO:0000259" key="11">
    <source>
        <dbReference type="PROSITE" id="PS51873"/>
    </source>
</evidence>
<dbReference type="PROSITE" id="PS50089">
    <property type="entry name" value="ZF_RING_2"/>
    <property type="match status" value="1"/>
</dbReference>
<keyword evidence="13" id="KW-1185">Reference proteome</keyword>
<dbReference type="InterPro" id="IPR036855">
    <property type="entry name" value="Znf_CCCH_sf"/>
</dbReference>
<dbReference type="GO" id="GO:0008270">
    <property type="term" value="F:zinc ion binding"/>
    <property type="evidence" value="ECO:0007669"/>
    <property type="project" value="UniProtKB-KW"/>
</dbReference>
<dbReference type="SUPFAM" id="SSF90229">
    <property type="entry name" value="CCCH zinc finger"/>
    <property type="match status" value="1"/>
</dbReference>
<dbReference type="InterPro" id="IPR013083">
    <property type="entry name" value="Znf_RING/FYVE/PHD"/>
</dbReference>
<accession>A0AAX6MV74</accession>
<feature type="zinc finger region" description="C3H1-type" evidence="8">
    <location>
        <begin position="41"/>
        <end position="68"/>
    </location>
</feature>
<evidence type="ECO:0000259" key="9">
    <source>
        <dbReference type="PROSITE" id="PS50089"/>
    </source>
</evidence>
<dbReference type="InterPro" id="IPR001841">
    <property type="entry name" value="Znf_RING"/>
</dbReference>
<evidence type="ECO:0000256" key="7">
    <source>
        <dbReference type="ARBA" id="ARBA00022833"/>
    </source>
</evidence>
<proteinExistence type="predicted"/>
<evidence type="ECO:0000313" key="13">
    <source>
        <dbReference type="Proteomes" id="UP001369815"/>
    </source>
</evidence>
<evidence type="ECO:0000256" key="3">
    <source>
        <dbReference type="ARBA" id="ARBA00022723"/>
    </source>
</evidence>
<evidence type="ECO:0000259" key="10">
    <source>
        <dbReference type="PROSITE" id="PS50103"/>
    </source>
</evidence>
<dbReference type="SMART" id="SM00356">
    <property type="entry name" value="ZnF_C3H1"/>
    <property type="match status" value="1"/>
</dbReference>
<dbReference type="GO" id="GO:0043161">
    <property type="term" value="P:proteasome-mediated ubiquitin-dependent protein catabolic process"/>
    <property type="evidence" value="ECO:0007669"/>
    <property type="project" value="TreeGrafter"/>
</dbReference>
<dbReference type="SUPFAM" id="SSF57850">
    <property type="entry name" value="RING/U-box"/>
    <property type="match status" value="2"/>
</dbReference>
<organism evidence="12 13">
    <name type="scientific">Daldinia eschscholtzii</name>
    <dbReference type="NCBI Taxonomy" id="292717"/>
    <lineage>
        <taxon>Eukaryota</taxon>
        <taxon>Fungi</taxon>
        <taxon>Dikarya</taxon>
        <taxon>Ascomycota</taxon>
        <taxon>Pezizomycotina</taxon>
        <taxon>Sordariomycetes</taxon>
        <taxon>Xylariomycetidae</taxon>
        <taxon>Xylariales</taxon>
        <taxon>Hypoxylaceae</taxon>
        <taxon>Daldinia</taxon>
    </lineage>
</organism>
<dbReference type="PROSITE" id="PS51873">
    <property type="entry name" value="TRIAD"/>
    <property type="match status" value="1"/>
</dbReference>
<evidence type="ECO:0000256" key="6">
    <source>
        <dbReference type="ARBA" id="ARBA00022786"/>
    </source>
</evidence>
<dbReference type="Pfam" id="PF01485">
    <property type="entry name" value="IBR"/>
    <property type="match status" value="1"/>
</dbReference>
<keyword evidence="2" id="KW-0808">Transferase</keyword>
<dbReference type="InterPro" id="IPR002867">
    <property type="entry name" value="IBR_dom"/>
</dbReference>
<comment type="caution">
    <text evidence="12">The sequence shown here is derived from an EMBL/GenBank/DDBJ whole genome shotgun (WGS) entry which is preliminary data.</text>
</comment>
<feature type="domain" description="C3H1-type" evidence="10">
    <location>
        <begin position="41"/>
        <end position="68"/>
    </location>
</feature>
<dbReference type="InterPro" id="IPR000571">
    <property type="entry name" value="Znf_CCCH"/>
</dbReference>
<dbReference type="GO" id="GO:0000151">
    <property type="term" value="C:ubiquitin ligase complex"/>
    <property type="evidence" value="ECO:0007669"/>
    <property type="project" value="TreeGrafter"/>
</dbReference>
<comment type="pathway">
    <text evidence="1">Protein modification; protein ubiquitination.</text>
</comment>
<reference evidence="12 13" key="1">
    <citation type="journal article" date="2024" name="Front Chem Biol">
        <title>Unveiling the potential of Daldinia eschscholtzii MFLUCC 19-0629 through bioactivity and bioinformatics studies for enhanced sustainable agriculture production.</title>
        <authorList>
            <person name="Brooks S."/>
            <person name="Weaver J.A."/>
            <person name="Klomchit A."/>
            <person name="Alharthi S.A."/>
            <person name="Onlamun T."/>
            <person name="Nurani R."/>
            <person name="Vong T.K."/>
            <person name="Alberti F."/>
            <person name="Greco C."/>
        </authorList>
    </citation>
    <scope>NUCLEOTIDE SEQUENCE [LARGE SCALE GENOMIC DNA]</scope>
    <source>
        <strain evidence="12">MFLUCC 19-0629</strain>
    </source>
</reference>
<dbReference type="GO" id="GO:0097039">
    <property type="term" value="P:protein linear polyubiquitination"/>
    <property type="evidence" value="ECO:0007669"/>
    <property type="project" value="TreeGrafter"/>
</dbReference>
<dbReference type="InterPro" id="IPR044066">
    <property type="entry name" value="TRIAD_supradom"/>
</dbReference>
<evidence type="ECO:0000256" key="1">
    <source>
        <dbReference type="ARBA" id="ARBA00004906"/>
    </source>
</evidence>
<dbReference type="AlphaFoldDB" id="A0AAX6MV74"/>
<protein>
    <recommendedName>
        <fullName evidence="14">RING-type E3 ubiquitin transferase</fullName>
    </recommendedName>
</protein>
<dbReference type="PANTHER" id="PTHR22770:SF13">
    <property type="entry name" value="RING-TYPE DOMAIN-CONTAINING PROTEIN"/>
    <property type="match status" value="1"/>
</dbReference>
<dbReference type="GO" id="GO:0043130">
    <property type="term" value="F:ubiquitin binding"/>
    <property type="evidence" value="ECO:0007669"/>
    <property type="project" value="TreeGrafter"/>
</dbReference>
<dbReference type="InterPro" id="IPR013087">
    <property type="entry name" value="Znf_C2H2_type"/>
</dbReference>
<dbReference type="CDD" id="cd20335">
    <property type="entry name" value="BRcat_RBR"/>
    <property type="match status" value="1"/>
</dbReference>
<dbReference type="Pfam" id="PF26200">
    <property type="entry name" value="Rcat_RNF216"/>
    <property type="match status" value="1"/>
</dbReference>
<dbReference type="Gene3D" id="3.30.40.10">
    <property type="entry name" value="Zinc/RING finger domain, C3HC4 (zinc finger)"/>
    <property type="match status" value="1"/>
</dbReference>
<evidence type="ECO:0000313" key="12">
    <source>
        <dbReference type="EMBL" id="KAK6956081.1"/>
    </source>
</evidence>
<keyword evidence="7 8" id="KW-0862">Zinc</keyword>
<dbReference type="CDD" id="cd22585">
    <property type="entry name" value="Rcat_RBR_DEAH12-like"/>
    <property type="match status" value="1"/>
</dbReference>
<dbReference type="Proteomes" id="UP001369815">
    <property type="component" value="Unassembled WGS sequence"/>
</dbReference>
<evidence type="ECO:0000256" key="4">
    <source>
        <dbReference type="ARBA" id="ARBA00022737"/>
    </source>
</evidence>
<evidence type="ECO:0000256" key="2">
    <source>
        <dbReference type="ARBA" id="ARBA00022679"/>
    </source>
</evidence>
<gene>
    <name evidence="12" type="ORF">Daesc_001351</name>
</gene>
<dbReference type="EMBL" id="JBANMG010000002">
    <property type="protein sequence ID" value="KAK6956081.1"/>
    <property type="molecule type" value="Genomic_DNA"/>
</dbReference>
<sequence>MAKFQPNPTAVDFRPIQEHYFHSSAPTPRGSDQTLTGPSDSRAQIQCRFFQQGRCRNGDSCPYLHVKDATSNDRLRSTSNKTHAASTQEKASRTIGSALVHYGLGALVEDISLPSDFSTIQISDLPQDITKDYVLDLLRSHNIDTPVEPEVRIIHKPDISSALVKARDPEFAKTAARKLSLQNTSLVVQGKKPTATPVQNHIKSDSSTLRVDCCKVHISWHKPSKTVWLNFGNEGIARRVDNNFRAEKYKILDQIVQCNGPTRGGTPRNPLAWTVRLTGVPAPATESDIQASIIHQADKPRGIQLGRPTYTDDDETCSAKVKSLFTSIGPLDWWEFTPDTTGKRMNASARFQIEDDAREAATLLNKTPLPFNRSAKLTVQLVHMVKFKVHVKVYEAVQVQLKANIRAWKAAHLTYVAYPDSNPPKWYRVLKLEGEEEKQVAKAQDTISQIISGVVAKYDHSTLWHPALRKNGVLFEQLSQIEQRNGIAIVRNKVKSQLQLYGPQKACDISQVEIAKMIRDESSQHFDIQLNEHEFSWALRGGLRSIEKRLGSEKVVFDITPTPKRITIIGTAKDYDIATSLVDGKVEACVETKIQGDQDCSVCWNGAEDPIHTQCGHVYCLDCFENLCFSAMTKDTITSISCVGESGNCSKTMGLTELQEHLSSSSFEDLLEESFNSYVRHNLTVFRYCPSADCGYIYRSNAVPRIQICPKCHVHVCTACQAQHGTMSCGDYKDKLTGGLEASEKWKQENGIKECPVCKTPIEKVDGCNHMSCPCGRHICWVCLKTFPVSRECYDHMTKTHNGIGLE</sequence>
<keyword evidence="6" id="KW-0833">Ubl conjugation pathway</keyword>
<dbReference type="PROSITE" id="PS50103">
    <property type="entry name" value="ZF_C3H1"/>
    <property type="match status" value="1"/>
</dbReference>
<dbReference type="Pfam" id="PF18345">
    <property type="entry name" value="zf_CCCH_4"/>
    <property type="match status" value="1"/>
</dbReference>
<dbReference type="PANTHER" id="PTHR22770">
    <property type="entry name" value="UBIQUITIN CONJUGATING ENZYME 7 INTERACTING PROTEIN-RELATED"/>
    <property type="match status" value="1"/>
</dbReference>